<dbReference type="STRING" id="80876.SAMN05421779_107120"/>
<dbReference type="InterPro" id="IPR058163">
    <property type="entry name" value="LysR-type_TF_proteobact-type"/>
</dbReference>
<dbReference type="EMBL" id="FTOA01000007">
    <property type="protein sequence ID" value="SIT12163.1"/>
    <property type="molecule type" value="Genomic_DNA"/>
</dbReference>
<dbReference type="FunFam" id="1.10.10.10:FF:000001">
    <property type="entry name" value="LysR family transcriptional regulator"/>
    <property type="match status" value="1"/>
</dbReference>
<evidence type="ECO:0000313" key="7">
    <source>
        <dbReference type="Proteomes" id="UP000185678"/>
    </source>
</evidence>
<evidence type="ECO:0000256" key="2">
    <source>
        <dbReference type="ARBA" id="ARBA00023015"/>
    </source>
</evidence>
<feature type="domain" description="HTH lysR-type" evidence="5">
    <location>
        <begin position="9"/>
        <end position="66"/>
    </location>
</feature>
<dbReference type="RefSeq" id="WP_076401718.1">
    <property type="nucleotide sequence ID" value="NZ_FTOA01000007.1"/>
</dbReference>
<dbReference type="Gene3D" id="3.40.190.10">
    <property type="entry name" value="Periplasmic binding protein-like II"/>
    <property type="match status" value="2"/>
</dbReference>
<keyword evidence="2" id="KW-0805">Transcription regulation</keyword>
<protein>
    <submittedName>
        <fullName evidence="6">LysR family transcriptional regulator, glycine cleavage system transcriptional activator</fullName>
    </submittedName>
</protein>
<dbReference type="GO" id="GO:0043565">
    <property type="term" value="F:sequence-specific DNA binding"/>
    <property type="evidence" value="ECO:0007669"/>
    <property type="project" value="TreeGrafter"/>
</dbReference>
<evidence type="ECO:0000259" key="5">
    <source>
        <dbReference type="PROSITE" id="PS50931"/>
    </source>
</evidence>
<dbReference type="Pfam" id="PF00126">
    <property type="entry name" value="HTH_1"/>
    <property type="match status" value="1"/>
</dbReference>
<dbReference type="FunFam" id="3.40.190.10:FF:000017">
    <property type="entry name" value="Glycine cleavage system transcriptional activator"/>
    <property type="match status" value="1"/>
</dbReference>
<dbReference type="InterPro" id="IPR000847">
    <property type="entry name" value="LysR_HTH_N"/>
</dbReference>
<dbReference type="GO" id="GO:0003700">
    <property type="term" value="F:DNA-binding transcription factor activity"/>
    <property type="evidence" value="ECO:0007669"/>
    <property type="project" value="InterPro"/>
</dbReference>
<dbReference type="PROSITE" id="PS50931">
    <property type="entry name" value="HTH_LYSR"/>
    <property type="match status" value="1"/>
</dbReference>
<dbReference type="PANTHER" id="PTHR30537:SF26">
    <property type="entry name" value="GLYCINE CLEAVAGE SYSTEM TRANSCRIPTIONAL ACTIVATOR"/>
    <property type="match status" value="1"/>
</dbReference>
<reference evidence="6 7" key="1">
    <citation type="submission" date="2017-01" db="EMBL/GenBank/DDBJ databases">
        <authorList>
            <person name="Mah S.A."/>
            <person name="Swanson W.J."/>
            <person name="Moy G.W."/>
            <person name="Vacquier V.D."/>
        </authorList>
    </citation>
    <scope>NUCLEOTIDE SEQUENCE [LARGE SCALE GENOMIC DNA]</scope>
    <source>
        <strain evidence="6 7">DSM 11589</strain>
    </source>
</reference>
<sequence>MTIPRRFLPSLSLLTAFEAAARTGSVTTAARDLNLTQSAVSRQIQALERQIGVDLFIRERQTIRLTAAGESYAREISEVLRRISTASLNIRANPHGGTLNLAVLPTFGALWLTPRLGDFLEKHPGIQINCVSRYSSFDFRLDSVDAAIHHGPAYWPGAELTFLMKESIIPVCSPALLRAHEIRQPSDFLQVPLLHLTTRPDAWERWLAHQGIDDVAVHGMLFDQFYTLTQAAMASLGVALIPTIFIQEHLQRGALVAPYPGEMVSDGAYYLATPSERASYPPLHLFSQWIVDQARADHSVEE</sequence>
<dbReference type="Gene3D" id="1.10.10.10">
    <property type="entry name" value="Winged helix-like DNA-binding domain superfamily/Winged helix DNA-binding domain"/>
    <property type="match status" value="1"/>
</dbReference>
<dbReference type="SUPFAM" id="SSF46785">
    <property type="entry name" value="Winged helix' DNA-binding domain"/>
    <property type="match status" value="1"/>
</dbReference>
<name>A0A1N7PNC9_9PROT</name>
<evidence type="ECO:0000256" key="1">
    <source>
        <dbReference type="ARBA" id="ARBA00009437"/>
    </source>
</evidence>
<dbReference type="PANTHER" id="PTHR30537">
    <property type="entry name" value="HTH-TYPE TRANSCRIPTIONAL REGULATOR"/>
    <property type="match status" value="1"/>
</dbReference>
<accession>A0A1N7PNC9</accession>
<dbReference type="PRINTS" id="PR00039">
    <property type="entry name" value="HTHLYSR"/>
</dbReference>
<proteinExistence type="inferred from homology"/>
<comment type="similarity">
    <text evidence="1">Belongs to the LysR transcriptional regulatory family.</text>
</comment>
<dbReference type="Pfam" id="PF03466">
    <property type="entry name" value="LysR_substrate"/>
    <property type="match status" value="1"/>
</dbReference>
<keyword evidence="4" id="KW-0804">Transcription</keyword>
<dbReference type="AlphaFoldDB" id="A0A1N7PNC9"/>
<keyword evidence="7" id="KW-1185">Reference proteome</keyword>
<dbReference type="InterPro" id="IPR036390">
    <property type="entry name" value="WH_DNA-bd_sf"/>
</dbReference>
<evidence type="ECO:0000256" key="4">
    <source>
        <dbReference type="ARBA" id="ARBA00023163"/>
    </source>
</evidence>
<dbReference type="InterPro" id="IPR005119">
    <property type="entry name" value="LysR_subst-bd"/>
</dbReference>
<evidence type="ECO:0000313" key="6">
    <source>
        <dbReference type="EMBL" id="SIT12163.1"/>
    </source>
</evidence>
<dbReference type="GO" id="GO:0006351">
    <property type="term" value="P:DNA-templated transcription"/>
    <property type="evidence" value="ECO:0007669"/>
    <property type="project" value="TreeGrafter"/>
</dbReference>
<dbReference type="Proteomes" id="UP000185678">
    <property type="component" value="Unassembled WGS sequence"/>
</dbReference>
<dbReference type="OrthoDB" id="9794694at2"/>
<evidence type="ECO:0000256" key="3">
    <source>
        <dbReference type="ARBA" id="ARBA00023125"/>
    </source>
</evidence>
<organism evidence="6 7">
    <name type="scientific">Insolitispirillum peregrinum</name>
    <dbReference type="NCBI Taxonomy" id="80876"/>
    <lineage>
        <taxon>Bacteria</taxon>
        <taxon>Pseudomonadati</taxon>
        <taxon>Pseudomonadota</taxon>
        <taxon>Alphaproteobacteria</taxon>
        <taxon>Rhodospirillales</taxon>
        <taxon>Novispirillaceae</taxon>
        <taxon>Insolitispirillum</taxon>
    </lineage>
</organism>
<gene>
    <name evidence="6" type="ORF">SAMN05421779_107120</name>
</gene>
<dbReference type="InterPro" id="IPR036388">
    <property type="entry name" value="WH-like_DNA-bd_sf"/>
</dbReference>
<keyword evidence="3" id="KW-0238">DNA-binding</keyword>
<dbReference type="SUPFAM" id="SSF53850">
    <property type="entry name" value="Periplasmic binding protein-like II"/>
    <property type="match status" value="1"/>
</dbReference>